<proteinExistence type="inferred from homology"/>
<comment type="caution">
    <text evidence="11">The sequence shown here is derived from an EMBL/GenBank/DDBJ whole genome shotgun (WGS) entry which is preliminary data.</text>
</comment>
<keyword evidence="4 9" id="KW-0812">Transmembrane</keyword>
<dbReference type="EMBL" id="JAAPAO010000256">
    <property type="protein sequence ID" value="KAF4665602.1"/>
    <property type="molecule type" value="Genomic_DNA"/>
</dbReference>
<sequence>MKYDRQLQQQQQQEEQGRLKDNMGLTVNDDGALLQTSAKRAMMCAAVATGFGIVPRLQKKVCALPMPSKVRLFLQHPAGPFTIFFWAPTCKWGLSAANLMDYKRPVHAVSVPQQLALFATGAIWARWSFVITPVNINLALVNIALASSALYMLVRKYIHDPFPSTNVNKKNEGDEDNREI</sequence>
<evidence type="ECO:0000256" key="6">
    <source>
        <dbReference type="ARBA" id="ARBA00022989"/>
    </source>
</evidence>
<evidence type="ECO:0000256" key="5">
    <source>
        <dbReference type="ARBA" id="ARBA00022792"/>
    </source>
</evidence>
<comment type="function">
    <text evidence="9">Mediates the uptake of pyruvate into mitochondria.</text>
</comment>
<keyword evidence="3 9" id="KW-0813">Transport</keyword>
<evidence type="ECO:0000256" key="4">
    <source>
        <dbReference type="ARBA" id="ARBA00022692"/>
    </source>
</evidence>
<evidence type="ECO:0000256" key="9">
    <source>
        <dbReference type="RuleBase" id="RU363100"/>
    </source>
</evidence>
<evidence type="ECO:0000313" key="12">
    <source>
        <dbReference type="Proteomes" id="UP000591131"/>
    </source>
</evidence>
<evidence type="ECO:0000256" key="8">
    <source>
        <dbReference type="ARBA" id="ARBA00023136"/>
    </source>
</evidence>
<feature type="transmembrane region" description="Helical" evidence="9">
    <location>
        <begin position="136"/>
        <end position="154"/>
    </location>
</feature>
<evidence type="ECO:0000256" key="1">
    <source>
        <dbReference type="ARBA" id="ARBA00004448"/>
    </source>
</evidence>
<keyword evidence="11" id="KW-0670">Pyruvate</keyword>
<keyword evidence="7 9" id="KW-0496">Mitochondrion</keyword>
<dbReference type="AlphaFoldDB" id="A0A7J6M226"/>
<evidence type="ECO:0000256" key="2">
    <source>
        <dbReference type="ARBA" id="ARBA00006416"/>
    </source>
</evidence>
<reference evidence="11 12" key="1">
    <citation type="submission" date="2020-04" db="EMBL/GenBank/DDBJ databases">
        <title>Perkinsus chesapeaki whole genome sequence.</title>
        <authorList>
            <person name="Bogema D.R."/>
        </authorList>
    </citation>
    <scope>NUCLEOTIDE SEQUENCE [LARGE SCALE GENOMIC DNA]</scope>
    <source>
        <strain evidence="11">ATCC PRA-425</strain>
    </source>
</reference>
<dbReference type="InterPro" id="IPR005336">
    <property type="entry name" value="MPC"/>
</dbReference>
<feature type="transmembrane region" description="Helical" evidence="9">
    <location>
        <begin position="106"/>
        <end position="124"/>
    </location>
</feature>
<feature type="region of interest" description="Disordered" evidence="10">
    <location>
        <begin position="1"/>
        <end position="22"/>
    </location>
</feature>
<keyword evidence="12" id="KW-1185">Reference proteome</keyword>
<keyword evidence="8 9" id="KW-0472">Membrane</keyword>
<accession>A0A7J6M226</accession>
<dbReference type="Pfam" id="PF03650">
    <property type="entry name" value="MPC"/>
    <property type="match status" value="1"/>
</dbReference>
<feature type="compositionally biased region" description="Low complexity" evidence="10">
    <location>
        <begin position="1"/>
        <end position="14"/>
    </location>
</feature>
<evidence type="ECO:0000256" key="3">
    <source>
        <dbReference type="ARBA" id="ARBA00022448"/>
    </source>
</evidence>
<organism evidence="11 12">
    <name type="scientific">Perkinsus chesapeaki</name>
    <name type="common">Clam parasite</name>
    <name type="synonym">Perkinsus andrewsi</name>
    <dbReference type="NCBI Taxonomy" id="330153"/>
    <lineage>
        <taxon>Eukaryota</taxon>
        <taxon>Sar</taxon>
        <taxon>Alveolata</taxon>
        <taxon>Perkinsozoa</taxon>
        <taxon>Perkinsea</taxon>
        <taxon>Perkinsida</taxon>
        <taxon>Perkinsidae</taxon>
        <taxon>Perkinsus</taxon>
    </lineage>
</organism>
<keyword evidence="6 9" id="KW-1133">Transmembrane helix</keyword>
<comment type="similarity">
    <text evidence="2 9">Belongs to the mitochondrial pyruvate carrier (MPC) (TC 2.A.105) family.</text>
</comment>
<dbReference type="OrthoDB" id="869189at2759"/>
<evidence type="ECO:0000313" key="11">
    <source>
        <dbReference type="EMBL" id="KAF4665602.1"/>
    </source>
</evidence>
<dbReference type="Proteomes" id="UP000591131">
    <property type="component" value="Unassembled WGS sequence"/>
</dbReference>
<gene>
    <name evidence="11" type="primary">MPC2_1</name>
    <name evidence="11" type="ORF">FOL47_004504</name>
</gene>
<comment type="subcellular location">
    <subcellularLocation>
        <location evidence="1 9">Mitochondrion inner membrane</location>
        <topology evidence="1 9">Multi-pass membrane protein</topology>
    </subcellularLocation>
</comment>
<dbReference type="GO" id="GO:0005743">
    <property type="term" value="C:mitochondrial inner membrane"/>
    <property type="evidence" value="ECO:0007669"/>
    <property type="project" value="UniProtKB-SubCell"/>
</dbReference>
<protein>
    <recommendedName>
        <fullName evidence="9">Mitochondrial pyruvate carrier</fullName>
    </recommendedName>
</protein>
<dbReference type="GO" id="GO:0006850">
    <property type="term" value="P:pyruvate import into mitochondria"/>
    <property type="evidence" value="ECO:0007669"/>
    <property type="project" value="InterPro"/>
</dbReference>
<evidence type="ECO:0000256" key="7">
    <source>
        <dbReference type="ARBA" id="ARBA00023128"/>
    </source>
</evidence>
<evidence type="ECO:0000256" key="10">
    <source>
        <dbReference type="SAM" id="MobiDB-lite"/>
    </source>
</evidence>
<name>A0A7J6M226_PERCH</name>
<keyword evidence="5 9" id="KW-0999">Mitochondrion inner membrane</keyword>
<dbReference type="PANTHER" id="PTHR14154">
    <property type="entry name" value="UPF0041 BRAIN PROTEIN 44-RELATED"/>
    <property type="match status" value="1"/>
</dbReference>